<accession>A0A6J6FJ28</accession>
<comment type="catalytic activity">
    <reaction evidence="6">
        <text>a 2'-deoxyadenosine in DNA + S-adenosyl-L-methionine = an N(6)-methyl-2'-deoxyadenosine in DNA + S-adenosyl-L-homocysteine + H(+)</text>
        <dbReference type="Rhea" id="RHEA:15197"/>
        <dbReference type="Rhea" id="RHEA-COMP:12418"/>
        <dbReference type="Rhea" id="RHEA-COMP:12419"/>
        <dbReference type="ChEBI" id="CHEBI:15378"/>
        <dbReference type="ChEBI" id="CHEBI:57856"/>
        <dbReference type="ChEBI" id="CHEBI:59789"/>
        <dbReference type="ChEBI" id="CHEBI:90615"/>
        <dbReference type="ChEBI" id="CHEBI:90616"/>
        <dbReference type="EC" id="2.1.1.72"/>
    </reaction>
</comment>
<reference evidence="9" key="1">
    <citation type="submission" date="2020-05" db="EMBL/GenBank/DDBJ databases">
        <authorList>
            <person name="Chiriac C."/>
            <person name="Salcher M."/>
            <person name="Ghai R."/>
            <person name="Kavagutti S V."/>
        </authorList>
    </citation>
    <scope>NUCLEOTIDE SEQUENCE</scope>
</reference>
<evidence type="ECO:0000256" key="6">
    <source>
        <dbReference type="ARBA" id="ARBA00047942"/>
    </source>
</evidence>
<dbReference type="Pfam" id="PF02384">
    <property type="entry name" value="N6_Mtase"/>
    <property type="match status" value="1"/>
</dbReference>
<dbReference type="InterPro" id="IPR003356">
    <property type="entry name" value="DNA_methylase_A-5"/>
</dbReference>
<dbReference type="InterPro" id="IPR022749">
    <property type="entry name" value="D12N6_MeTrfase_N"/>
</dbReference>
<dbReference type="InterPro" id="IPR002052">
    <property type="entry name" value="DNA_methylase_N6_adenine_CS"/>
</dbReference>
<dbReference type="PROSITE" id="PS00092">
    <property type="entry name" value="N6_MTASE"/>
    <property type="match status" value="1"/>
</dbReference>
<dbReference type="InterPro" id="IPR052916">
    <property type="entry name" value="Type-I_RE_MTase_Subunit"/>
</dbReference>
<dbReference type="SUPFAM" id="SSF53335">
    <property type="entry name" value="S-adenosyl-L-methionine-dependent methyltransferases"/>
    <property type="match status" value="1"/>
</dbReference>
<feature type="domain" description="DNA methylase adenine-specific" evidence="7">
    <location>
        <begin position="171"/>
        <end position="488"/>
    </location>
</feature>
<dbReference type="CDD" id="cd02440">
    <property type="entry name" value="AdoMet_MTases"/>
    <property type="match status" value="1"/>
</dbReference>
<evidence type="ECO:0000256" key="3">
    <source>
        <dbReference type="ARBA" id="ARBA00022679"/>
    </source>
</evidence>
<dbReference type="GO" id="GO:0009307">
    <property type="term" value="P:DNA restriction-modification system"/>
    <property type="evidence" value="ECO:0007669"/>
    <property type="project" value="UniProtKB-KW"/>
</dbReference>
<evidence type="ECO:0000256" key="4">
    <source>
        <dbReference type="ARBA" id="ARBA00022691"/>
    </source>
</evidence>
<gene>
    <name evidence="9" type="ORF">UFOPK1493_03308</name>
</gene>
<dbReference type="AlphaFoldDB" id="A0A6J6FJ28"/>
<proteinExistence type="predicted"/>
<dbReference type="Gene3D" id="3.40.50.150">
    <property type="entry name" value="Vaccinia Virus protein VP39"/>
    <property type="match status" value="1"/>
</dbReference>
<keyword evidence="4" id="KW-0949">S-adenosyl-L-methionine</keyword>
<evidence type="ECO:0000256" key="1">
    <source>
        <dbReference type="ARBA" id="ARBA00011900"/>
    </source>
</evidence>
<dbReference type="InterPro" id="IPR038333">
    <property type="entry name" value="T1MK-like_N_sf"/>
</dbReference>
<dbReference type="GO" id="GO:0008170">
    <property type="term" value="F:N-methyltransferase activity"/>
    <property type="evidence" value="ECO:0007669"/>
    <property type="project" value="InterPro"/>
</dbReference>
<evidence type="ECO:0000259" key="8">
    <source>
        <dbReference type="Pfam" id="PF12161"/>
    </source>
</evidence>
<dbReference type="EMBL" id="CAEZSR010000176">
    <property type="protein sequence ID" value="CAB4584438.1"/>
    <property type="molecule type" value="Genomic_DNA"/>
</dbReference>
<dbReference type="PRINTS" id="PR00507">
    <property type="entry name" value="N12N6MTFRASE"/>
</dbReference>
<dbReference type="Pfam" id="PF12161">
    <property type="entry name" value="HsdM_N"/>
    <property type="match status" value="1"/>
</dbReference>
<evidence type="ECO:0000259" key="7">
    <source>
        <dbReference type="Pfam" id="PF02384"/>
    </source>
</evidence>
<dbReference type="InterPro" id="IPR029063">
    <property type="entry name" value="SAM-dependent_MTases_sf"/>
</dbReference>
<dbReference type="PANTHER" id="PTHR42998">
    <property type="entry name" value="TYPE I RESTRICTION ENZYME HINDVIIP M PROTEIN-RELATED"/>
    <property type="match status" value="1"/>
</dbReference>
<dbReference type="GO" id="GO:0009007">
    <property type="term" value="F:site-specific DNA-methyltransferase (adenine-specific) activity"/>
    <property type="evidence" value="ECO:0007669"/>
    <property type="project" value="UniProtKB-EC"/>
</dbReference>
<keyword evidence="5" id="KW-0680">Restriction system</keyword>
<sequence length="530" mass="59127">MAGRKRASAAPQRTLEQTLWDAADKMRGNLEAGEYKHVVLGLVFLKYISDAFTERRAWLEAATADPANSDYYVPNPGRRSAIVEDHNEYLADNVFWVPEQARWAVLQANAKQADIGVRLDAAMDAIEAENPSLKGVLPKQYARGEIDKRLLGELVDLIGSIGFTHTDHGADDVLGRVYEYFLGQFASSEGKRAGEYYTPRSVVRLLVEMLEPYHGRIYDPCCGSGGMFVQSAEFVAAHGGKRNDISVYGQEYTAATWRLAKMNLAIRGIEANLGDRADDTFHRDLHPDLRADFVIANPPFNVSDWYSDTLRDDARWRYGQPPAGNGNYAWIQHFVHHLAPNGVAGFVLANGSLSSKTSGEGDIRRALVDSNLVDCIVALPEKLFLNAGIPVCLWFLAKNRAGNGHRDRHGEVLFIDARKLGEMQTRTLRVLADDDINRIASTYHHWRSAKAEATYEDTAGFCKVARIDEIAAHDYVLTPGRYVGAADVVDDGEPVEQKLARLRAQLLAEFDEAERLEKLIRQRLEGLIRE</sequence>
<organism evidence="9">
    <name type="scientific">freshwater metagenome</name>
    <dbReference type="NCBI Taxonomy" id="449393"/>
    <lineage>
        <taxon>unclassified sequences</taxon>
        <taxon>metagenomes</taxon>
        <taxon>ecological metagenomes</taxon>
    </lineage>
</organism>
<keyword evidence="2" id="KW-0489">Methyltransferase</keyword>
<dbReference type="Gene3D" id="1.20.1260.30">
    <property type="match status" value="1"/>
</dbReference>
<dbReference type="GO" id="GO:0032259">
    <property type="term" value="P:methylation"/>
    <property type="evidence" value="ECO:0007669"/>
    <property type="project" value="UniProtKB-KW"/>
</dbReference>
<evidence type="ECO:0000256" key="5">
    <source>
        <dbReference type="ARBA" id="ARBA00022747"/>
    </source>
</evidence>
<keyword evidence="3" id="KW-0808">Transferase</keyword>
<feature type="domain" description="N6 adenine-specific DNA methyltransferase N-terminal" evidence="8">
    <location>
        <begin position="15"/>
        <end position="158"/>
    </location>
</feature>
<dbReference type="EC" id="2.1.1.72" evidence="1"/>
<protein>
    <recommendedName>
        <fullName evidence="1">site-specific DNA-methyltransferase (adenine-specific)</fullName>
        <ecNumber evidence="1">2.1.1.72</ecNumber>
    </recommendedName>
</protein>
<dbReference type="PANTHER" id="PTHR42998:SF1">
    <property type="entry name" value="TYPE I RESTRICTION ENZYME HINDI METHYLASE SUBUNIT"/>
    <property type="match status" value="1"/>
</dbReference>
<evidence type="ECO:0000256" key="2">
    <source>
        <dbReference type="ARBA" id="ARBA00022603"/>
    </source>
</evidence>
<dbReference type="GO" id="GO:0003677">
    <property type="term" value="F:DNA binding"/>
    <property type="evidence" value="ECO:0007669"/>
    <property type="project" value="InterPro"/>
</dbReference>
<name>A0A6J6FJ28_9ZZZZ</name>
<evidence type="ECO:0000313" key="9">
    <source>
        <dbReference type="EMBL" id="CAB4584438.1"/>
    </source>
</evidence>